<evidence type="ECO:0000256" key="6">
    <source>
        <dbReference type="ARBA" id="ARBA00022989"/>
    </source>
</evidence>
<name>A0A0C7NQQ4_DEFTU</name>
<dbReference type="GO" id="GO:0005886">
    <property type="term" value="C:plasma membrane"/>
    <property type="evidence" value="ECO:0007669"/>
    <property type="project" value="UniProtKB-SubCell"/>
</dbReference>
<dbReference type="CDD" id="cd13137">
    <property type="entry name" value="MATE_NorM_like"/>
    <property type="match status" value="1"/>
</dbReference>
<dbReference type="Pfam" id="PF01554">
    <property type="entry name" value="MatE"/>
    <property type="match status" value="2"/>
</dbReference>
<dbReference type="RefSeq" id="WP_045087696.1">
    <property type="nucleotide sequence ID" value="NZ_LN824141.1"/>
</dbReference>
<dbReference type="PANTHER" id="PTHR43298:SF2">
    <property type="entry name" value="FMN_FAD EXPORTER YEEO-RELATED"/>
    <property type="match status" value="1"/>
</dbReference>
<accession>A0A0C7NQQ4</accession>
<evidence type="ECO:0000313" key="12">
    <source>
        <dbReference type="Proteomes" id="UP000032809"/>
    </source>
</evidence>
<evidence type="ECO:0000256" key="8">
    <source>
        <dbReference type="ARBA" id="ARBA00023136"/>
    </source>
</evidence>
<dbReference type="GO" id="GO:0006811">
    <property type="term" value="P:monoatomic ion transport"/>
    <property type="evidence" value="ECO:0007669"/>
    <property type="project" value="UniProtKB-KW"/>
</dbReference>
<keyword evidence="5 10" id="KW-0812">Transmembrane</keyword>
<keyword evidence="12" id="KW-1185">Reference proteome</keyword>
<feature type="transmembrane region" description="Helical" evidence="10">
    <location>
        <begin position="429"/>
        <end position="453"/>
    </location>
</feature>
<dbReference type="InterPro" id="IPR002528">
    <property type="entry name" value="MATE_fam"/>
</dbReference>
<feature type="transmembrane region" description="Helical" evidence="10">
    <location>
        <begin position="207"/>
        <end position="227"/>
    </location>
</feature>
<protein>
    <recommendedName>
        <fullName evidence="9">Multidrug-efflux transporter</fullName>
    </recommendedName>
</protein>
<evidence type="ECO:0000256" key="2">
    <source>
        <dbReference type="ARBA" id="ARBA00022448"/>
    </source>
</evidence>
<feature type="transmembrane region" description="Helical" evidence="10">
    <location>
        <begin position="70"/>
        <end position="90"/>
    </location>
</feature>
<dbReference type="InterPro" id="IPR048279">
    <property type="entry name" value="MdtK-like"/>
</dbReference>
<dbReference type="GO" id="GO:0015297">
    <property type="term" value="F:antiporter activity"/>
    <property type="evidence" value="ECO:0007669"/>
    <property type="project" value="UniProtKB-KW"/>
</dbReference>
<evidence type="ECO:0000256" key="10">
    <source>
        <dbReference type="SAM" id="Phobius"/>
    </source>
</evidence>
<dbReference type="AlphaFoldDB" id="A0A0C7NQQ4"/>
<feature type="transmembrane region" description="Helical" evidence="10">
    <location>
        <begin position="28"/>
        <end position="50"/>
    </location>
</feature>
<evidence type="ECO:0000313" key="11">
    <source>
        <dbReference type="EMBL" id="CEP78197.1"/>
    </source>
</evidence>
<keyword evidence="7" id="KW-0406">Ion transport</keyword>
<dbReference type="PIRSF" id="PIRSF006603">
    <property type="entry name" value="DinF"/>
    <property type="match status" value="1"/>
</dbReference>
<evidence type="ECO:0000256" key="5">
    <source>
        <dbReference type="ARBA" id="ARBA00022692"/>
    </source>
</evidence>
<dbReference type="STRING" id="1006576.DTL3_0893"/>
<dbReference type="Proteomes" id="UP000032809">
    <property type="component" value="Chromosome I"/>
</dbReference>
<feature type="transmembrane region" description="Helical" evidence="10">
    <location>
        <begin position="334"/>
        <end position="353"/>
    </location>
</feature>
<dbReference type="EMBL" id="LN824141">
    <property type="protein sequence ID" value="CEP78197.1"/>
    <property type="molecule type" value="Genomic_DNA"/>
</dbReference>
<comment type="subcellular location">
    <subcellularLocation>
        <location evidence="1">Cell membrane</location>
        <topology evidence="1">Multi-pass membrane protein</topology>
    </subcellularLocation>
</comment>
<feature type="transmembrane region" description="Helical" evidence="10">
    <location>
        <begin position="110"/>
        <end position="132"/>
    </location>
</feature>
<dbReference type="PANTHER" id="PTHR43298">
    <property type="entry name" value="MULTIDRUG RESISTANCE PROTEIN NORM-RELATED"/>
    <property type="match status" value="1"/>
</dbReference>
<keyword evidence="6 10" id="KW-1133">Transmembrane helix</keyword>
<sequence length="470" mass="50554">MKKEKLTKEEKATKLSLSNPLLKESLRIAGPAFVELVMSTLFGMVDMIMVGRISPSAIAAVGLTNQPFNLLIAVFAALNVGTTALVAWNIGSHSVKDAQEVTRQSLKMGLILGIIFSVLGVIAAPAVITFMGAQEDTFPLATQYFQIVSSGLIFLVLNMVITAALRGAGETKIPMFYNLAANLFNVFGNWVLIYGKLGFPRLEVAGAAISTVVSRLLGCLAAFYVLYFSKRSMLALKYSEVKESRGLDSGIIKKIFSIGIPSALEQLVIQSGLMFFGRIVAGLGTSVYAAHQIGLNINGLTFSPSQAFGVASTTLVGQSLGANDPKKAEQYANIIHKVGLIVACGVGLGFIIFSHPIARLYTDDLVVAAMAGTVLKIMALAQPGQSTQLILSGALRGAGDTTYPLIASLAGIWGIRVVLSHIFVRIFGWGLIGAWTAMVIDQYIRSFIVFLRFRSDKWKYKRALTVKQEE</sequence>
<dbReference type="InterPro" id="IPR050222">
    <property type="entry name" value="MATE_MdtK"/>
</dbReference>
<dbReference type="HOGENOM" id="CLU_012893_5_3_0"/>
<feature type="transmembrane region" description="Helical" evidence="10">
    <location>
        <begin position="176"/>
        <end position="195"/>
    </location>
</feature>
<feature type="transmembrane region" description="Helical" evidence="10">
    <location>
        <begin position="144"/>
        <end position="164"/>
    </location>
</feature>
<keyword evidence="2" id="KW-0813">Transport</keyword>
<organism evidence="11 12">
    <name type="scientific">Defluviitoga tunisiensis</name>
    <dbReference type="NCBI Taxonomy" id="1006576"/>
    <lineage>
        <taxon>Bacteria</taxon>
        <taxon>Thermotogati</taxon>
        <taxon>Thermotogota</taxon>
        <taxon>Thermotogae</taxon>
        <taxon>Petrotogales</taxon>
        <taxon>Petrotogaceae</taxon>
        <taxon>Defluviitoga</taxon>
    </lineage>
</organism>
<feature type="transmembrane region" description="Helical" evidence="10">
    <location>
        <begin position="402"/>
        <end position="423"/>
    </location>
</feature>
<keyword evidence="3" id="KW-0050">Antiport</keyword>
<dbReference type="KEGG" id="dtn:DTL3_0893"/>
<evidence type="ECO:0000256" key="3">
    <source>
        <dbReference type="ARBA" id="ARBA00022449"/>
    </source>
</evidence>
<dbReference type="PATRIC" id="fig|1006576.9.peg.878"/>
<reference evidence="12" key="1">
    <citation type="submission" date="2014-11" db="EMBL/GenBank/DDBJ databases">
        <authorList>
            <person name="Wibberg D."/>
        </authorList>
    </citation>
    <scope>NUCLEOTIDE SEQUENCE [LARGE SCALE GENOMIC DNA]</scope>
    <source>
        <strain evidence="12">L3</strain>
    </source>
</reference>
<evidence type="ECO:0000256" key="7">
    <source>
        <dbReference type="ARBA" id="ARBA00023065"/>
    </source>
</evidence>
<keyword evidence="4" id="KW-1003">Cell membrane</keyword>
<gene>
    <name evidence="11" type="ORF">DTL3_0893</name>
</gene>
<proteinExistence type="predicted"/>
<dbReference type="GO" id="GO:0042910">
    <property type="term" value="F:xenobiotic transmembrane transporter activity"/>
    <property type="evidence" value="ECO:0007669"/>
    <property type="project" value="InterPro"/>
</dbReference>
<feature type="transmembrane region" description="Helical" evidence="10">
    <location>
        <begin position="365"/>
        <end position="381"/>
    </location>
</feature>
<keyword evidence="8 10" id="KW-0472">Membrane</keyword>
<evidence type="ECO:0000256" key="4">
    <source>
        <dbReference type="ARBA" id="ARBA00022475"/>
    </source>
</evidence>
<evidence type="ECO:0000256" key="1">
    <source>
        <dbReference type="ARBA" id="ARBA00004651"/>
    </source>
</evidence>
<dbReference type="NCBIfam" id="TIGR00797">
    <property type="entry name" value="matE"/>
    <property type="match status" value="1"/>
</dbReference>
<evidence type="ECO:0000256" key="9">
    <source>
        <dbReference type="ARBA" id="ARBA00031636"/>
    </source>
</evidence>